<organism evidence="3 4">
    <name type="scientific">Popillia japonica</name>
    <name type="common">Japanese beetle</name>
    <dbReference type="NCBI Taxonomy" id="7064"/>
    <lineage>
        <taxon>Eukaryota</taxon>
        <taxon>Metazoa</taxon>
        <taxon>Ecdysozoa</taxon>
        <taxon>Arthropoda</taxon>
        <taxon>Hexapoda</taxon>
        <taxon>Insecta</taxon>
        <taxon>Pterygota</taxon>
        <taxon>Neoptera</taxon>
        <taxon>Endopterygota</taxon>
        <taxon>Coleoptera</taxon>
        <taxon>Polyphaga</taxon>
        <taxon>Scarabaeiformia</taxon>
        <taxon>Scarabaeidae</taxon>
        <taxon>Rutelinae</taxon>
        <taxon>Popillia</taxon>
    </lineage>
</organism>
<keyword evidence="1" id="KW-0238">DNA-binding</keyword>
<gene>
    <name evidence="3" type="ORF">QE152_g40208</name>
</gene>
<name>A0AAW1HSJ9_POPJA</name>
<protein>
    <recommendedName>
        <fullName evidence="2">HTH CENPB-type domain-containing protein</fullName>
    </recommendedName>
</protein>
<dbReference type="GO" id="GO:0003677">
    <property type="term" value="F:DNA binding"/>
    <property type="evidence" value="ECO:0007669"/>
    <property type="project" value="UniProtKB-KW"/>
</dbReference>
<proteinExistence type="predicted"/>
<keyword evidence="4" id="KW-1185">Reference proteome</keyword>
<dbReference type="AlphaFoldDB" id="A0AAW1HSJ9"/>
<reference evidence="3 4" key="1">
    <citation type="journal article" date="2024" name="BMC Genomics">
        <title>De novo assembly and annotation of Popillia japonica's genome with initial clues to its potential as an invasive pest.</title>
        <authorList>
            <person name="Cucini C."/>
            <person name="Boschi S."/>
            <person name="Funari R."/>
            <person name="Cardaioli E."/>
            <person name="Iannotti N."/>
            <person name="Marturano G."/>
            <person name="Paoli F."/>
            <person name="Bruttini M."/>
            <person name="Carapelli A."/>
            <person name="Frati F."/>
            <person name="Nardi F."/>
        </authorList>
    </citation>
    <scope>NUCLEOTIDE SEQUENCE [LARGE SCALE GENOMIC DNA]</scope>
    <source>
        <strain evidence="3">DMR45628</strain>
    </source>
</reference>
<evidence type="ECO:0000256" key="1">
    <source>
        <dbReference type="ARBA" id="ARBA00023125"/>
    </source>
</evidence>
<evidence type="ECO:0000313" key="4">
    <source>
        <dbReference type="Proteomes" id="UP001458880"/>
    </source>
</evidence>
<evidence type="ECO:0000259" key="2">
    <source>
        <dbReference type="PROSITE" id="PS51253"/>
    </source>
</evidence>
<sequence>MRLKFTLQANLFQSGPLQELMVSHHLAAKVSNTTTQDKKVVHHQLLILMKNTIIKWILDGGIGIPVTKNYLLNAVENYASSSNNVTPFIGKRPGTHWFEGFRRRHSNLTIRTPQHLSNKRAEVAKTYLQEWFSEQKEYLSSKNFLNISSGRAFNCD</sequence>
<dbReference type="Proteomes" id="UP001458880">
    <property type="component" value="Unassembled WGS sequence"/>
</dbReference>
<dbReference type="EMBL" id="JASPKY010001068">
    <property type="protein sequence ID" value="KAK9679208.1"/>
    <property type="molecule type" value="Genomic_DNA"/>
</dbReference>
<comment type="caution">
    <text evidence="3">The sequence shown here is derived from an EMBL/GenBank/DDBJ whole genome shotgun (WGS) entry which is preliminary data.</text>
</comment>
<dbReference type="PROSITE" id="PS51253">
    <property type="entry name" value="HTH_CENPB"/>
    <property type="match status" value="1"/>
</dbReference>
<evidence type="ECO:0000313" key="3">
    <source>
        <dbReference type="EMBL" id="KAK9679208.1"/>
    </source>
</evidence>
<feature type="domain" description="HTH CENPB-type" evidence="2">
    <location>
        <begin position="37"/>
        <end position="111"/>
    </location>
</feature>
<dbReference type="InterPro" id="IPR006600">
    <property type="entry name" value="HTH_CenpB_DNA-bd_dom"/>
</dbReference>
<accession>A0AAW1HSJ9</accession>